<dbReference type="Proteomes" id="UP000179283">
    <property type="component" value="Unassembled WGS sequence"/>
</dbReference>
<comment type="caution">
    <text evidence="3">The sequence shown here is derived from an EMBL/GenBank/DDBJ whole genome shotgun (WGS) entry which is preliminary data.</text>
</comment>
<name>A0A1G2U2D0_9BACT</name>
<organism evidence="3 4">
    <name type="scientific">Candidatus Zambryskibacteria bacterium RIFCSPLOWO2_01_FULL_43_17</name>
    <dbReference type="NCBI Taxonomy" id="1802760"/>
    <lineage>
        <taxon>Bacteria</taxon>
        <taxon>Candidatus Zambryskiibacteriota</taxon>
    </lineage>
</organism>
<dbReference type="GO" id="GO:0005829">
    <property type="term" value="C:cytosol"/>
    <property type="evidence" value="ECO:0007669"/>
    <property type="project" value="TreeGrafter"/>
</dbReference>
<evidence type="ECO:0000259" key="2">
    <source>
        <dbReference type="PROSITE" id="PS51462"/>
    </source>
</evidence>
<protein>
    <recommendedName>
        <fullName evidence="2">Nudix hydrolase domain-containing protein</fullName>
    </recommendedName>
</protein>
<dbReference type="InterPro" id="IPR000086">
    <property type="entry name" value="NUDIX_hydrolase_dom"/>
</dbReference>
<keyword evidence="1" id="KW-0378">Hydrolase</keyword>
<evidence type="ECO:0000313" key="4">
    <source>
        <dbReference type="Proteomes" id="UP000179283"/>
    </source>
</evidence>
<dbReference type="Gene3D" id="3.90.79.10">
    <property type="entry name" value="Nucleoside Triphosphate Pyrophosphohydrolase"/>
    <property type="match status" value="1"/>
</dbReference>
<dbReference type="PROSITE" id="PS51462">
    <property type="entry name" value="NUDIX"/>
    <property type="match status" value="1"/>
</dbReference>
<feature type="domain" description="Nudix hydrolase" evidence="2">
    <location>
        <begin position="7"/>
        <end position="134"/>
    </location>
</feature>
<dbReference type="GO" id="GO:0035539">
    <property type="term" value="F:8-oxo-7,8-dihydrodeoxyguanosine triphosphate pyrophosphatase activity"/>
    <property type="evidence" value="ECO:0007669"/>
    <property type="project" value="TreeGrafter"/>
</dbReference>
<dbReference type="AlphaFoldDB" id="A0A1G2U2D0"/>
<gene>
    <name evidence="3" type="ORF">A2920_03145</name>
</gene>
<dbReference type="GO" id="GO:0006203">
    <property type="term" value="P:dGTP catabolic process"/>
    <property type="evidence" value="ECO:0007669"/>
    <property type="project" value="TreeGrafter"/>
</dbReference>
<sequence length="147" mass="16879">MNTTEDKPKVGIGVMIIKDGKVLMTKRKGSHGAGEYSFPGGHLEYMESFDECAIRETKEECGCDIKNIKFLYVTNIKKYAPKHFVHIGLVADWASGVPKIMEPDKAEEWKWYEMDKLPPNDSLFEFCKLSFDSYKTGRTYYSSEKDI</sequence>
<evidence type="ECO:0000256" key="1">
    <source>
        <dbReference type="ARBA" id="ARBA00022801"/>
    </source>
</evidence>
<dbReference type="InterPro" id="IPR020084">
    <property type="entry name" value="NUDIX_hydrolase_CS"/>
</dbReference>
<dbReference type="InterPro" id="IPR015797">
    <property type="entry name" value="NUDIX_hydrolase-like_dom_sf"/>
</dbReference>
<dbReference type="Pfam" id="PF00293">
    <property type="entry name" value="NUDIX"/>
    <property type="match status" value="1"/>
</dbReference>
<reference evidence="3 4" key="1">
    <citation type="journal article" date="2016" name="Nat. Commun.">
        <title>Thousands of microbial genomes shed light on interconnected biogeochemical processes in an aquifer system.</title>
        <authorList>
            <person name="Anantharaman K."/>
            <person name="Brown C.T."/>
            <person name="Hug L.A."/>
            <person name="Sharon I."/>
            <person name="Castelle C.J."/>
            <person name="Probst A.J."/>
            <person name="Thomas B.C."/>
            <person name="Singh A."/>
            <person name="Wilkins M.J."/>
            <person name="Karaoz U."/>
            <person name="Brodie E.L."/>
            <person name="Williams K.H."/>
            <person name="Hubbard S.S."/>
            <person name="Banfield J.F."/>
        </authorList>
    </citation>
    <scope>NUCLEOTIDE SEQUENCE [LARGE SCALE GENOMIC DNA]</scope>
</reference>
<dbReference type="PANTHER" id="PTHR16099:SF5">
    <property type="entry name" value="NUCLEOTIDE TRIPHOSPHATE DIPHOSPHATASE NUDT15"/>
    <property type="match status" value="1"/>
</dbReference>
<dbReference type="FunFam" id="3.90.79.10:FF:000060">
    <property type="entry name" value="Nudix hydrolase 1"/>
    <property type="match status" value="1"/>
</dbReference>
<evidence type="ECO:0000313" key="3">
    <source>
        <dbReference type="EMBL" id="OHB03676.1"/>
    </source>
</evidence>
<dbReference type="SUPFAM" id="SSF55811">
    <property type="entry name" value="Nudix"/>
    <property type="match status" value="1"/>
</dbReference>
<accession>A0A1G2U2D0</accession>
<dbReference type="PROSITE" id="PS00893">
    <property type="entry name" value="NUDIX_BOX"/>
    <property type="match status" value="1"/>
</dbReference>
<dbReference type="CDD" id="cd04678">
    <property type="entry name" value="NUDIX_MTH2_Nudt15"/>
    <property type="match status" value="1"/>
</dbReference>
<dbReference type="EMBL" id="MHWD01000017">
    <property type="protein sequence ID" value="OHB03676.1"/>
    <property type="molecule type" value="Genomic_DNA"/>
</dbReference>
<dbReference type="PANTHER" id="PTHR16099">
    <property type="entry name" value="8-OXO-DGTP DIPHOSPHATES NUDT15"/>
    <property type="match status" value="1"/>
</dbReference>
<proteinExistence type="predicted"/>